<dbReference type="GO" id="GO:0015910">
    <property type="term" value="P:long-chain fatty acid import into peroxisome"/>
    <property type="evidence" value="ECO:0007669"/>
    <property type="project" value="TreeGrafter"/>
</dbReference>
<feature type="transmembrane region" description="Helical" evidence="7">
    <location>
        <begin position="125"/>
        <end position="146"/>
    </location>
</feature>
<dbReference type="Pfam" id="PF00005">
    <property type="entry name" value="ABC_tran"/>
    <property type="match status" value="1"/>
</dbReference>
<dbReference type="PROSITE" id="PS50893">
    <property type="entry name" value="ABC_TRANSPORTER_2"/>
    <property type="match status" value="1"/>
</dbReference>
<dbReference type="OrthoDB" id="422637at2759"/>
<dbReference type="GO" id="GO:0005324">
    <property type="term" value="F:long-chain fatty acid transmembrane transporter activity"/>
    <property type="evidence" value="ECO:0007669"/>
    <property type="project" value="TreeGrafter"/>
</dbReference>
<dbReference type="GO" id="GO:0005524">
    <property type="term" value="F:ATP binding"/>
    <property type="evidence" value="ECO:0007669"/>
    <property type="project" value="InterPro"/>
</dbReference>
<proteinExistence type="inferred from homology"/>
<dbReference type="InterPro" id="IPR050835">
    <property type="entry name" value="ABC_transporter_sub-D"/>
</dbReference>
<feature type="transmembrane region" description="Helical" evidence="7">
    <location>
        <begin position="322"/>
        <end position="340"/>
    </location>
</feature>
<evidence type="ECO:0000256" key="6">
    <source>
        <dbReference type="SAM" id="MobiDB-lite"/>
    </source>
</evidence>
<evidence type="ECO:0000256" key="1">
    <source>
        <dbReference type="ARBA" id="ARBA00008575"/>
    </source>
</evidence>
<feature type="region of interest" description="Disordered" evidence="6">
    <location>
        <begin position="1"/>
        <end position="20"/>
    </location>
</feature>
<dbReference type="AlphaFoldDB" id="A0A433DF07"/>
<dbReference type="GO" id="GO:0007031">
    <property type="term" value="P:peroxisome organization"/>
    <property type="evidence" value="ECO:0007669"/>
    <property type="project" value="TreeGrafter"/>
</dbReference>
<keyword evidence="5 7" id="KW-0472">Membrane</keyword>
<evidence type="ECO:0000256" key="3">
    <source>
        <dbReference type="ARBA" id="ARBA00022692"/>
    </source>
</evidence>
<keyword evidence="2" id="KW-0813">Transport</keyword>
<dbReference type="Proteomes" id="UP000268093">
    <property type="component" value="Unassembled WGS sequence"/>
</dbReference>
<dbReference type="GO" id="GO:0006635">
    <property type="term" value="P:fatty acid beta-oxidation"/>
    <property type="evidence" value="ECO:0007669"/>
    <property type="project" value="TreeGrafter"/>
</dbReference>
<evidence type="ECO:0000313" key="9">
    <source>
        <dbReference type="EMBL" id="RUP49385.1"/>
    </source>
</evidence>
<dbReference type="EMBL" id="RBNI01002340">
    <property type="protein sequence ID" value="RUP49385.1"/>
    <property type="molecule type" value="Genomic_DNA"/>
</dbReference>
<dbReference type="GO" id="GO:0042760">
    <property type="term" value="P:very long-chain fatty acid catabolic process"/>
    <property type="evidence" value="ECO:0007669"/>
    <property type="project" value="TreeGrafter"/>
</dbReference>
<name>A0A433DF07_9FUNG</name>
<dbReference type="Gene3D" id="3.40.50.300">
    <property type="entry name" value="P-loop containing nucleotide triphosphate hydrolases"/>
    <property type="match status" value="1"/>
</dbReference>
<dbReference type="GO" id="GO:0005778">
    <property type="term" value="C:peroxisomal membrane"/>
    <property type="evidence" value="ECO:0007669"/>
    <property type="project" value="TreeGrafter"/>
</dbReference>
<dbReference type="GO" id="GO:0140359">
    <property type="term" value="F:ABC-type transporter activity"/>
    <property type="evidence" value="ECO:0007669"/>
    <property type="project" value="InterPro"/>
</dbReference>
<dbReference type="GO" id="GO:0016887">
    <property type="term" value="F:ATP hydrolysis activity"/>
    <property type="evidence" value="ECO:0007669"/>
    <property type="project" value="InterPro"/>
</dbReference>
<dbReference type="InterPro" id="IPR017871">
    <property type="entry name" value="ABC_transporter-like_CS"/>
</dbReference>
<evidence type="ECO:0000256" key="5">
    <source>
        <dbReference type="ARBA" id="ARBA00023136"/>
    </source>
</evidence>
<feature type="domain" description="ABC transporter" evidence="8">
    <location>
        <begin position="469"/>
        <end position="692"/>
    </location>
</feature>
<keyword evidence="3 7" id="KW-0812">Transmembrane</keyword>
<dbReference type="InterPro" id="IPR036640">
    <property type="entry name" value="ABC1_TM_sf"/>
</dbReference>
<evidence type="ECO:0000256" key="7">
    <source>
        <dbReference type="SAM" id="Phobius"/>
    </source>
</evidence>
<dbReference type="SUPFAM" id="SSF52540">
    <property type="entry name" value="P-loop containing nucleoside triphosphate hydrolases"/>
    <property type="match status" value="1"/>
</dbReference>
<accession>A0A433DF07</accession>
<keyword evidence="10" id="KW-1185">Reference proteome</keyword>
<dbReference type="InterPro" id="IPR011527">
    <property type="entry name" value="ABC1_TM_dom"/>
</dbReference>
<sequence>MRLGYRSVPDDTPHAQNFEVPTIKDDDDRRARHVPLDITTPTAPPPKQRYSFDKLFLQRLKRILRLLFTPSTQGLFSRESRERSLLWMYLVFVGVSCLNEVVVYFVGMVTGKFYKVLVDKNAQAFGALILPTILLIAAAALGKSLVKFMGGLFSLKIRRLLTDYIQDQYIQRNIFYRLLAMHESIDNPDQRITQDVDKFAETVRKICEELIISPLLIIYYTYKCWSVGGFIGPFLIYTYFALGSVSSRALINPIVNIVFMKEFHEGNFRYLHVRLRQFAESIAFSRGEKEENVRIGLSLSALLSYQRQIVNKELALQLVTEAFSYFGSILSYLIIAIPIFTGRYDGMSSGELSELISKVCDGESYFCSHALNDSLPRYMRQSFIAHPTISTNPPPPGLFEQNAFLSLYLIYRFTVIIEQSTKISDLAGYTARIGQLIETLTDIHTELENIDIDNPYREEEDQAIANIFIKFENISFSSPTGKPIMSNLDLLIEKDTNWMLVGPNGRVVLPTLKTGREIIFLPQTPYLLFGSLRAQITYPSIDSTNNSRQRHLGISFLIVTISDEDIELLLQQVGLSHLATMVESFDTPYGQDWYKMLSPGEQQKLSFARIFYWKPLFAILDEATSHMDSTTESSLFSQARNLGISLITVSHNTNLLLYHDRVLVLDWKGGYTTMNVEEDGMDVVREAIRQSSGGKVRRDVGVVEM</sequence>
<evidence type="ECO:0000256" key="2">
    <source>
        <dbReference type="ARBA" id="ARBA00022448"/>
    </source>
</evidence>
<keyword evidence="4 7" id="KW-1133">Transmembrane helix</keyword>
<gene>
    <name evidence="9" type="ORF">BC936DRAFT_142636</name>
</gene>
<dbReference type="InterPro" id="IPR027417">
    <property type="entry name" value="P-loop_NTPase"/>
</dbReference>
<comment type="similarity">
    <text evidence="1">Belongs to the ABC transporter superfamily. ABCD family. Peroxisomal fatty acyl CoA transporter (TC 3.A.1.203) subfamily.</text>
</comment>
<dbReference type="PANTHER" id="PTHR11384:SF59">
    <property type="entry name" value="LYSOSOMAL COBALAMIN TRANSPORTER ABCD4"/>
    <property type="match status" value="1"/>
</dbReference>
<feature type="transmembrane region" description="Helical" evidence="7">
    <location>
        <begin position="85"/>
        <end position="105"/>
    </location>
</feature>
<dbReference type="PANTHER" id="PTHR11384">
    <property type="entry name" value="ATP-BINDING CASSETTE, SUB-FAMILY D MEMBER"/>
    <property type="match status" value="1"/>
</dbReference>
<dbReference type="PROSITE" id="PS00211">
    <property type="entry name" value="ABC_TRANSPORTER_1"/>
    <property type="match status" value="1"/>
</dbReference>
<organism evidence="9 10">
    <name type="scientific">Jimgerdemannia flammicorona</name>
    <dbReference type="NCBI Taxonomy" id="994334"/>
    <lineage>
        <taxon>Eukaryota</taxon>
        <taxon>Fungi</taxon>
        <taxon>Fungi incertae sedis</taxon>
        <taxon>Mucoromycota</taxon>
        <taxon>Mucoromycotina</taxon>
        <taxon>Endogonomycetes</taxon>
        <taxon>Endogonales</taxon>
        <taxon>Endogonaceae</taxon>
        <taxon>Jimgerdemannia</taxon>
    </lineage>
</organism>
<dbReference type="SUPFAM" id="SSF90123">
    <property type="entry name" value="ABC transporter transmembrane region"/>
    <property type="match status" value="1"/>
</dbReference>
<protein>
    <submittedName>
        <fullName evidence="9">ABC transporter transmembrane region 2-domain-containing protein</fullName>
    </submittedName>
</protein>
<dbReference type="Pfam" id="PF06472">
    <property type="entry name" value="ABC_membrane_2"/>
    <property type="match status" value="1"/>
</dbReference>
<dbReference type="InterPro" id="IPR003439">
    <property type="entry name" value="ABC_transporter-like_ATP-bd"/>
</dbReference>
<evidence type="ECO:0000256" key="4">
    <source>
        <dbReference type="ARBA" id="ARBA00022989"/>
    </source>
</evidence>
<comment type="caution">
    <text evidence="9">The sequence shown here is derived from an EMBL/GenBank/DDBJ whole genome shotgun (WGS) entry which is preliminary data.</text>
</comment>
<reference evidence="9 10" key="1">
    <citation type="journal article" date="2018" name="New Phytol.">
        <title>Phylogenomics of Endogonaceae and evolution of mycorrhizas within Mucoromycota.</title>
        <authorList>
            <person name="Chang Y."/>
            <person name="Desiro A."/>
            <person name="Na H."/>
            <person name="Sandor L."/>
            <person name="Lipzen A."/>
            <person name="Clum A."/>
            <person name="Barry K."/>
            <person name="Grigoriev I.V."/>
            <person name="Martin F.M."/>
            <person name="Stajich J.E."/>
            <person name="Smith M.E."/>
            <person name="Bonito G."/>
            <person name="Spatafora J.W."/>
        </authorList>
    </citation>
    <scope>NUCLEOTIDE SEQUENCE [LARGE SCALE GENOMIC DNA]</scope>
    <source>
        <strain evidence="9 10">GMNB39</strain>
    </source>
</reference>
<evidence type="ECO:0000259" key="8">
    <source>
        <dbReference type="PROSITE" id="PS50893"/>
    </source>
</evidence>
<evidence type="ECO:0000313" key="10">
    <source>
        <dbReference type="Proteomes" id="UP000268093"/>
    </source>
</evidence>